<dbReference type="SMART" id="SM00225">
    <property type="entry name" value="BTB"/>
    <property type="match status" value="2"/>
</dbReference>
<dbReference type="PANTHER" id="PTHR22870">
    <property type="entry name" value="REGULATOR OF CHROMOSOME CONDENSATION"/>
    <property type="match status" value="1"/>
</dbReference>
<dbReference type="InterPro" id="IPR051210">
    <property type="entry name" value="Ub_ligase/GEF_domain"/>
</dbReference>
<dbReference type="SUPFAM" id="SSF54695">
    <property type="entry name" value="POZ domain"/>
    <property type="match status" value="2"/>
</dbReference>
<evidence type="ECO:0000256" key="2">
    <source>
        <dbReference type="PROSITE-ProRule" id="PRU00235"/>
    </source>
</evidence>
<keyword evidence="7" id="KW-1185">Reference proteome</keyword>
<dbReference type="SMR" id="G4ZFD6"/>
<evidence type="ECO:0000256" key="4">
    <source>
        <dbReference type="SAM" id="Phobius"/>
    </source>
</evidence>
<dbReference type="PROSITE" id="PS50012">
    <property type="entry name" value="RCC1_3"/>
    <property type="match status" value="5"/>
</dbReference>
<organism evidence="6 7">
    <name type="scientific">Phytophthora sojae (strain P6497)</name>
    <name type="common">Soybean stem and root rot agent</name>
    <name type="synonym">Phytophthora megasperma f. sp. glycines</name>
    <dbReference type="NCBI Taxonomy" id="1094619"/>
    <lineage>
        <taxon>Eukaryota</taxon>
        <taxon>Sar</taxon>
        <taxon>Stramenopiles</taxon>
        <taxon>Oomycota</taxon>
        <taxon>Peronosporomycetes</taxon>
        <taxon>Peronosporales</taxon>
        <taxon>Peronosporaceae</taxon>
        <taxon>Phytophthora</taxon>
    </lineage>
</organism>
<feature type="repeat" description="RCC1" evidence="2">
    <location>
        <begin position="127"/>
        <end position="211"/>
    </location>
</feature>
<reference evidence="6 7" key="1">
    <citation type="journal article" date="2006" name="Science">
        <title>Phytophthora genome sequences uncover evolutionary origins and mechanisms of pathogenesis.</title>
        <authorList>
            <person name="Tyler B.M."/>
            <person name="Tripathy S."/>
            <person name="Zhang X."/>
            <person name="Dehal P."/>
            <person name="Jiang R.H."/>
            <person name="Aerts A."/>
            <person name="Arredondo F.D."/>
            <person name="Baxter L."/>
            <person name="Bensasson D."/>
            <person name="Beynon J.L."/>
            <person name="Chapman J."/>
            <person name="Damasceno C.M."/>
            <person name="Dorrance A.E."/>
            <person name="Dou D."/>
            <person name="Dickerman A.W."/>
            <person name="Dubchak I.L."/>
            <person name="Garbelotto M."/>
            <person name="Gijzen M."/>
            <person name="Gordon S.G."/>
            <person name="Govers F."/>
            <person name="Grunwald N.J."/>
            <person name="Huang W."/>
            <person name="Ivors K.L."/>
            <person name="Jones R.W."/>
            <person name="Kamoun S."/>
            <person name="Krampis K."/>
            <person name="Lamour K.H."/>
            <person name="Lee M.K."/>
            <person name="McDonald W.H."/>
            <person name="Medina M."/>
            <person name="Meijer H.J."/>
            <person name="Nordberg E.K."/>
            <person name="Maclean D.J."/>
            <person name="Ospina-Giraldo M.D."/>
            <person name="Morris P.F."/>
            <person name="Phuntumart V."/>
            <person name="Putnam N.H."/>
            <person name="Rash S."/>
            <person name="Rose J.K."/>
            <person name="Sakihama Y."/>
            <person name="Salamov A.A."/>
            <person name="Savidor A."/>
            <person name="Scheuring C.F."/>
            <person name="Smith B.M."/>
            <person name="Sobral B.W."/>
            <person name="Terry A."/>
            <person name="Torto-Alalibo T.A."/>
            <person name="Win J."/>
            <person name="Xu Z."/>
            <person name="Zhang H."/>
            <person name="Grigoriev I.V."/>
            <person name="Rokhsar D.S."/>
            <person name="Boore J.L."/>
        </authorList>
    </citation>
    <scope>NUCLEOTIDE SEQUENCE [LARGE SCALE GENOMIC DNA]</scope>
    <source>
        <strain evidence="6 7">P6497</strain>
    </source>
</reference>
<accession>G4ZFD6</accession>
<dbReference type="AlphaFoldDB" id="G4ZFD6"/>
<evidence type="ECO:0000256" key="1">
    <source>
        <dbReference type="ARBA" id="ARBA00022737"/>
    </source>
</evidence>
<name>G4ZFD6_PHYSP</name>
<evidence type="ECO:0000313" key="6">
    <source>
        <dbReference type="EMBL" id="EGZ17025.1"/>
    </source>
</evidence>
<evidence type="ECO:0000259" key="5">
    <source>
        <dbReference type="PROSITE" id="PS50097"/>
    </source>
</evidence>
<dbReference type="Gene3D" id="3.30.710.10">
    <property type="entry name" value="Potassium Channel Kv1.1, Chain A"/>
    <property type="match status" value="2"/>
</dbReference>
<dbReference type="Pfam" id="PF25390">
    <property type="entry name" value="WD40_RLD"/>
    <property type="match status" value="1"/>
</dbReference>
<dbReference type="OMA" id="ENWSMAL"/>
<dbReference type="InterPro" id="IPR009091">
    <property type="entry name" value="RCC1/BLIP-II"/>
</dbReference>
<dbReference type="Pfam" id="PF00651">
    <property type="entry name" value="BTB"/>
    <property type="match status" value="2"/>
</dbReference>
<proteinExistence type="predicted"/>
<feature type="repeat" description="RCC1" evidence="2">
    <location>
        <begin position="2"/>
        <end position="57"/>
    </location>
</feature>
<dbReference type="InterPro" id="IPR058923">
    <property type="entry name" value="RCC1-like_dom"/>
</dbReference>
<dbReference type="CDD" id="cd18186">
    <property type="entry name" value="BTB_POZ_ZBTB_KLHL-like"/>
    <property type="match status" value="1"/>
</dbReference>
<keyword evidence="4" id="KW-0812">Transmembrane</keyword>
<dbReference type="EMBL" id="JH159154">
    <property type="protein sequence ID" value="EGZ17025.1"/>
    <property type="molecule type" value="Genomic_DNA"/>
</dbReference>
<dbReference type="InParanoid" id="G4ZFD6"/>
<dbReference type="Gene3D" id="1.25.40.420">
    <property type="match status" value="1"/>
</dbReference>
<dbReference type="RefSeq" id="XP_009526083.1">
    <property type="nucleotide sequence ID" value="XM_009527788.1"/>
</dbReference>
<dbReference type="STRING" id="1094619.G4ZFD6"/>
<feature type="domain" description="BTB" evidence="5">
    <location>
        <begin position="461"/>
        <end position="543"/>
    </location>
</feature>
<dbReference type="PROSITE" id="PS50097">
    <property type="entry name" value="BTB"/>
    <property type="match status" value="2"/>
</dbReference>
<sequence>MGLVFACGHTLDGALGLGYEVNGYVAQPTLVDFFFDNLIVVRDISCGGDQLVGAHSAAVSQEGSLFSWGVGIALGRGTLRSASTPQRVDLPPVELTRDGITITKPSTSSVHSVSCGSGFCVALTRDGYAFSWGKWSDGRLGLGRIPIIARTSRRHGGGAVRKQFQSFQLTPRQIHNLYSVGTKASHNRLCGEALFTKVACGDAHCVGLTRAGELVTWGRGNNGQQGRGDASDTLAPTAVFQGNSQKWWRDVAAGENWGMALSNDGQVWTWGACGGAVLGHGLYGSQKNALLAETILQDHQRLVSQHKKSATAAVPCPTLPCMKWMAPQVIRCFATPDTRICRISAGAQHAAAISDSGDLYMWGDGYSGASMDGSKTNQLALSSLPKLVNCGHRFEQGEESVDQFIADIGTHSVEHVVCGGHQTIAFSSGSFLARSMTKLYREAIVHAQVGDLDQATAITGADLVLVVSGQRLLVHKLLLAQRSPVLRQLILDEEQQQQNRLDRAEGDALNRTEVMELLLPQLRVDVARALVEFIYTDNFSMEVTKTSYYLVNDVLRAARLYKLPGLARLCQERLFSSSSLFGESTSSPALDEMEEEDDDTDTEEGVAGEDVGSTTRTLNDDMKFALSDMAWADTVLIAEGRQIPIHRCMLVARSEYFRAVLAFQHSASQLMNDAHDGKLAVVSVEDSYAGIVRVLRFIYYDQVTLPKYKEENNARLVHNDVDVSGDDGAEFNVEEEASDQLLEDLVAADKYGLERMKRLCEHAIYVTVANCLEVLVVAELVHAAHLKQVAMRFVQTNLADVTARREEFQHFQQDFPQLLEELYVSLRDASRDEFLLREWHKEVATSLAAQREERELEWGKKSAAPFPWVPLSLAVAFGTMYLSMMNSQEHEYSAVPATNLVAIAAIGGAIVMGYL</sequence>
<feature type="transmembrane region" description="Helical" evidence="4">
    <location>
        <begin position="865"/>
        <end position="882"/>
    </location>
</feature>
<dbReference type="InterPro" id="IPR000210">
    <property type="entry name" value="BTB/POZ_dom"/>
</dbReference>
<feature type="region of interest" description="Disordered" evidence="3">
    <location>
        <begin position="580"/>
        <end position="612"/>
    </location>
</feature>
<dbReference type="InterPro" id="IPR011333">
    <property type="entry name" value="SKP1/BTB/POZ_sf"/>
</dbReference>
<protein>
    <recommendedName>
        <fullName evidence="5">BTB domain-containing protein</fullName>
    </recommendedName>
</protein>
<keyword evidence="1" id="KW-0677">Repeat</keyword>
<feature type="domain" description="BTB" evidence="5">
    <location>
        <begin position="632"/>
        <end position="707"/>
    </location>
</feature>
<feature type="repeat" description="RCC1" evidence="2">
    <location>
        <begin position="212"/>
        <end position="264"/>
    </location>
</feature>
<keyword evidence="4" id="KW-0472">Membrane</keyword>
<dbReference type="GeneID" id="20643738"/>
<feature type="repeat" description="RCC1" evidence="2">
    <location>
        <begin position="357"/>
        <end position="429"/>
    </location>
</feature>
<feature type="transmembrane region" description="Helical" evidence="4">
    <location>
        <begin position="894"/>
        <end position="914"/>
    </location>
</feature>
<evidence type="ECO:0000256" key="3">
    <source>
        <dbReference type="SAM" id="MobiDB-lite"/>
    </source>
</evidence>
<dbReference type="PANTHER" id="PTHR22870:SF466">
    <property type="entry name" value="ANKYRIN REPEAT-CONTAINING PROTEIN"/>
    <property type="match status" value="1"/>
</dbReference>
<dbReference type="InterPro" id="IPR000408">
    <property type="entry name" value="Reg_chr_condens"/>
</dbReference>
<evidence type="ECO:0000313" key="7">
    <source>
        <dbReference type="Proteomes" id="UP000002640"/>
    </source>
</evidence>
<keyword evidence="4" id="KW-1133">Transmembrane helix</keyword>
<gene>
    <name evidence="6" type="ORF">PHYSODRAFT_314559</name>
</gene>
<dbReference type="SUPFAM" id="SSF50985">
    <property type="entry name" value="RCC1/BLIP-II"/>
    <property type="match status" value="1"/>
</dbReference>
<feature type="repeat" description="RCC1" evidence="2">
    <location>
        <begin position="63"/>
        <end position="126"/>
    </location>
</feature>
<dbReference type="Proteomes" id="UP000002640">
    <property type="component" value="Unassembled WGS sequence"/>
</dbReference>
<dbReference type="Gene3D" id="2.130.10.30">
    <property type="entry name" value="Regulator of chromosome condensation 1/beta-lactamase-inhibitor protein II"/>
    <property type="match status" value="3"/>
</dbReference>
<feature type="compositionally biased region" description="Acidic residues" evidence="3">
    <location>
        <begin position="591"/>
        <end position="607"/>
    </location>
</feature>
<dbReference type="KEGG" id="psoj:PHYSODRAFT_314559"/>
<dbReference type="PROSITE" id="PS00626">
    <property type="entry name" value="RCC1_2"/>
    <property type="match status" value="1"/>
</dbReference>